<dbReference type="PANTHER" id="PTHR37016:SF7">
    <property type="entry name" value="NEUTRAL PROTEASE 2"/>
    <property type="match status" value="1"/>
</dbReference>
<dbReference type="InterPro" id="IPR024079">
    <property type="entry name" value="MetalloPept_cat_dom_sf"/>
</dbReference>
<keyword evidence="9 16" id="KW-0378">Hydrolase</keyword>
<dbReference type="PRINTS" id="PR00768">
    <property type="entry name" value="DEUTEROLYSIN"/>
</dbReference>
<feature type="chain" id="PRO_5034144614" description="Neutral protease 2" evidence="16">
    <location>
        <begin position="21"/>
        <end position="211"/>
    </location>
</feature>
<comment type="caution">
    <text evidence="18">The sequence shown here is derived from an EMBL/GenBank/DDBJ whole genome shotgun (WGS) entry which is preliminary data.</text>
</comment>
<sequence length="211" mass="23126">MRPTQVILAIVLGLSSFVTATPLDTRATLVHCTSDQHQMLQDALSQSSRMAKAGADTIRSGSNYGSALFQSFFKTNDERARSRVANILDQISEEALARGGGKVSYSCSPDGIRCSNPGESFFITAYGETNGYYGRIRTCPAYFSLVRFSNQCDRLDQATSSTHEMAHTKGIYGPETYGFYQVHQLDTATAMENAESYAFFAKSAFLNCSVH</sequence>
<dbReference type="Proteomes" id="UP000324241">
    <property type="component" value="Unassembled WGS sequence"/>
</dbReference>
<keyword evidence="7 14" id="KW-0479">Metal-binding</keyword>
<keyword evidence="11 16" id="KW-0482">Metalloprotease</keyword>
<evidence type="ECO:0000313" key="17">
    <source>
        <dbReference type="EMBL" id="KAA8642004.1"/>
    </source>
</evidence>
<dbReference type="GO" id="GO:0006508">
    <property type="term" value="P:proteolysis"/>
    <property type="evidence" value="ECO:0007669"/>
    <property type="project" value="UniProtKB-KW"/>
</dbReference>
<evidence type="ECO:0000256" key="3">
    <source>
        <dbReference type="ARBA" id="ARBA00010279"/>
    </source>
</evidence>
<dbReference type="EMBL" id="SOSA01000108">
    <property type="protein sequence ID" value="THC96560.1"/>
    <property type="molecule type" value="Genomic_DNA"/>
</dbReference>
<evidence type="ECO:0000256" key="4">
    <source>
        <dbReference type="ARBA" id="ARBA00022525"/>
    </source>
</evidence>
<dbReference type="GeneID" id="54333644"/>
<keyword evidence="6 16" id="KW-0165">Cleavage on pair of basic residues</keyword>
<evidence type="ECO:0000256" key="16">
    <source>
        <dbReference type="RuleBase" id="RU361126"/>
    </source>
</evidence>
<evidence type="ECO:0000256" key="2">
    <source>
        <dbReference type="ARBA" id="ARBA00004613"/>
    </source>
</evidence>
<dbReference type="CDD" id="cd11008">
    <property type="entry name" value="M35_deuterolysin_like"/>
    <property type="match status" value="1"/>
</dbReference>
<dbReference type="EMBL" id="QUQM01000008">
    <property type="protein sequence ID" value="KAA8642004.1"/>
    <property type="molecule type" value="Genomic_DNA"/>
</dbReference>
<dbReference type="Pfam" id="PF02102">
    <property type="entry name" value="Peptidase_M35"/>
    <property type="match status" value="1"/>
</dbReference>
<dbReference type="GO" id="GO:0046872">
    <property type="term" value="F:metal ion binding"/>
    <property type="evidence" value="ECO:0007669"/>
    <property type="project" value="UniProtKB-KW"/>
</dbReference>
<comment type="cofactor">
    <cofactor evidence="14 16">
        <name>Zn(2+)</name>
        <dbReference type="ChEBI" id="CHEBI:29105"/>
    </cofactor>
    <text evidence="14 16">Binds 1 zinc ion per subunit.</text>
</comment>
<dbReference type="GO" id="GO:0005576">
    <property type="term" value="C:extracellular region"/>
    <property type="evidence" value="ECO:0007669"/>
    <property type="project" value="UniProtKB-SubCell"/>
</dbReference>
<evidence type="ECO:0000256" key="11">
    <source>
        <dbReference type="ARBA" id="ARBA00023049"/>
    </source>
</evidence>
<dbReference type="EC" id="3.4.24.39" evidence="16"/>
<dbReference type="InterPro" id="IPR050414">
    <property type="entry name" value="Fungal_M35_metalloproteases"/>
</dbReference>
<evidence type="ECO:0000256" key="10">
    <source>
        <dbReference type="ARBA" id="ARBA00022833"/>
    </source>
</evidence>
<reference evidence="18 19" key="1">
    <citation type="submission" date="2019-03" db="EMBL/GenBank/DDBJ databases">
        <title>The genome sequence of a newly discovered highly antifungal drug resistant Aspergillus species, Aspergillus tanneri NIH 1004.</title>
        <authorList>
            <person name="Mounaud S."/>
            <person name="Singh I."/>
            <person name="Joardar V."/>
            <person name="Pakala S."/>
            <person name="Pakala S."/>
            <person name="Venepally P."/>
            <person name="Hoover J."/>
            <person name="Nierman W."/>
            <person name="Chung J."/>
            <person name="Losada L."/>
        </authorList>
    </citation>
    <scope>NUCLEOTIDE SEQUENCE [LARGE SCALE GENOMIC DNA]</scope>
    <source>
        <strain evidence="18 19">NIH1004</strain>
    </source>
</reference>
<evidence type="ECO:0000313" key="18">
    <source>
        <dbReference type="EMBL" id="THC96560.1"/>
    </source>
</evidence>
<dbReference type="InterPro" id="IPR001384">
    <property type="entry name" value="Peptidase_M35"/>
</dbReference>
<dbReference type="PANTHER" id="PTHR37016">
    <property type="match status" value="1"/>
</dbReference>
<reference evidence="17 20" key="2">
    <citation type="submission" date="2019-08" db="EMBL/GenBank/DDBJ databases">
        <title>The genome sequence of a newly discovered highly antifungal drug resistant Aspergillus species, Aspergillus tanneri NIH 1004.</title>
        <authorList>
            <person name="Mounaud S."/>
            <person name="Singh I."/>
            <person name="Joardar V."/>
            <person name="Pakala S."/>
            <person name="Pakala S."/>
            <person name="Venepally P."/>
            <person name="Chung J.K."/>
            <person name="Losada L."/>
            <person name="Nierman W.C."/>
        </authorList>
    </citation>
    <scope>NUCLEOTIDE SEQUENCE [LARGE SCALE GENOMIC DNA]</scope>
    <source>
        <strain evidence="17 20">NIH1004</strain>
    </source>
</reference>
<keyword evidence="12" id="KW-0865">Zymogen</keyword>
<feature type="disulfide bond" evidence="15">
    <location>
        <begin position="114"/>
        <end position="139"/>
    </location>
</feature>
<dbReference type="OrthoDB" id="412874at2759"/>
<evidence type="ECO:0000313" key="19">
    <source>
        <dbReference type="Proteomes" id="UP000308092"/>
    </source>
</evidence>
<evidence type="ECO:0000256" key="14">
    <source>
        <dbReference type="PIRSR" id="PIRSR601384-2"/>
    </source>
</evidence>
<feature type="disulfide bond" evidence="15">
    <location>
        <begin position="32"/>
        <end position="107"/>
    </location>
</feature>
<evidence type="ECO:0000313" key="20">
    <source>
        <dbReference type="Proteomes" id="UP000324241"/>
    </source>
</evidence>
<dbReference type="AlphaFoldDB" id="A0A4S3JMB7"/>
<feature type="binding site" evidence="14">
    <location>
        <position position="167"/>
    </location>
    <ligand>
        <name>Zn(2+)</name>
        <dbReference type="ChEBI" id="CHEBI:29105"/>
        <note>catalytic</note>
    </ligand>
</feature>
<keyword evidence="4 16" id="KW-0964">Secreted</keyword>
<feature type="binding site" evidence="14">
    <location>
        <position position="163"/>
    </location>
    <ligand>
        <name>Zn(2+)</name>
        <dbReference type="ChEBI" id="CHEBI:29105"/>
        <note>catalytic</note>
    </ligand>
</feature>
<evidence type="ECO:0000256" key="13">
    <source>
        <dbReference type="PIRSR" id="PIRSR601384-1"/>
    </source>
</evidence>
<evidence type="ECO:0000256" key="8">
    <source>
        <dbReference type="ARBA" id="ARBA00022729"/>
    </source>
</evidence>
<evidence type="ECO:0000256" key="12">
    <source>
        <dbReference type="ARBA" id="ARBA00023145"/>
    </source>
</evidence>
<evidence type="ECO:0000256" key="5">
    <source>
        <dbReference type="ARBA" id="ARBA00022670"/>
    </source>
</evidence>
<dbReference type="GO" id="GO:0004222">
    <property type="term" value="F:metalloendopeptidase activity"/>
    <property type="evidence" value="ECO:0007669"/>
    <property type="project" value="InterPro"/>
</dbReference>
<accession>A0A4S3JMB7</accession>
<evidence type="ECO:0000256" key="15">
    <source>
        <dbReference type="PIRSR" id="PIRSR601384-3"/>
    </source>
</evidence>
<organism evidence="18 19">
    <name type="scientific">Aspergillus tanneri</name>
    <dbReference type="NCBI Taxonomy" id="1220188"/>
    <lineage>
        <taxon>Eukaryota</taxon>
        <taxon>Fungi</taxon>
        <taxon>Dikarya</taxon>
        <taxon>Ascomycota</taxon>
        <taxon>Pezizomycotina</taxon>
        <taxon>Eurotiomycetes</taxon>
        <taxon>Eurotiomycetidae</taxon>
        <taxon>Eurotiales</taxon>
        <taxon>Aspergillaceae</taxon>
        <taxon>Aspergillus</taxon>
        <taxon>Aspergillus subgen. Circumdati</taxon>
    </lineage>
</organism>
<keyword evidence="10 14" id="KW-0862">Zinc</keyword>
<comment type="catalytic activity">
    <reaction evidence="1 16">
        <text>Preferential cleavage of bonds with hydrophobic residues in P1'. Also 3-Asn-|-Gln-4 and 8-Gly-|-Ser-9 bonds in insulin B chain.</text>
        <dbReference type="EC" id="3.4.24.39"/>
    </reaction>
</comment>
<dbReference type="Proteomes" id="UP000308092">
    <property type="component" value="Unassembled WGS sequence"/>
</dbReference>
<protein>
    <recommendedName>
        <fullName evidence="16">Neutral protease 2</fullName>
        <ecNumber evidence="16">3.4.24.39</ecNumber>
    </recommendedName>
    <alternativeName>
        <fullName evidence="16">Deuterolysin</fullName>
    </alternativeName>
</protein>
<keyword evidence="8 16" id="KW-0732">Signal</keyword>
<keyword evidence="19" id="KW-1185">Reference proteome</keyword>
<keyword evidence="5 16" id="KW-0645">Protease</keyword>
<feature type="signal peptide" evidence="16">
    <location>
        <begin position="1"/>
        <end position="20"/>
    </location>
</feature>
<evidence type="ECO:0000256" key="7">
    <source>
        <dbReference type="ARBA" id="ARBA00022723"/>
    </source>
</evidence>
<dbReference type="VEuPathDB" id="FungiDB:EYZ11_003952"/>
<dbReference type="STRING" id="1220188.A0A4S3JMB7"/>
<comment type="similarity">
    <text evidence="3 16">Belongs to the peptidase M35 family.</text>
</comment>
<gene>
    <name evidence="17" type="ORF">ATNIH1004_010943</name>
    <name evidence="18" type="ORF">EYZ11_003952</name>
</gene>
<name>A0A4S3JMB7_9EURO</name>
<comment type="function">
    <text evidence="16">Secreted metalloproteinase that allows assimilation of proteinaceous substrates. Shows high activities on basic nuclear substrates such as histone and protamine.</text>
</comment>
<dbReference type="RefSeq" id="XP_033421366.1">
    <property type="nucleotide sequence ID" value="XM_033575511.1"/>
</dbReference>
<feature type="active site" evidence="13">
    <location>
        <position position="164"/>
    </location>
</feature>
<dbReference type="Gene3D" id="3.40.390.10">
    <property type="entry name" value="Collagenase (Catalytic Domain)"/>
    <property type="match status" value="1"/>
</dbReference>
<evidence type="ECO:0000256" key="6">
    <source>
        <dbReference type="ARBA" id="ARBA00022685"/>
    </source>
</evidence>
<comment type="subcellular location">
    <subcellularLocation>
        <location evidence="2 16">Secreted</location>
    </subcellularLocation>
</comment>
<dbReference type="SUPFAM" id="SSF55486">
    <property type="entry name" value="Metalloproteases ('zincins'), catalytic domain"/>
    <property type="match status" value="1"/>
</dbReference>
<proteinExistence type="inferred from homology"/>
<evidence type="ECO:0000256" key="9">
    <source>
        <dbReference type="ARBA" id="ARBA00022801"/>
    </source>
</evidence>
<evidence type="ECO:0000256" key="1">
    <source>
        <dbReference type="ARBA" id="ARBA00001187"/>
    </source>
</evidence>